<protein>
    <submittedName>
        <fullName evidence="1">Uncharacterized protein</fullName>
    </submittedName>
</protein>
<name>A0ABY4I1M1_CHIFI</name>
<gene>
    <name evidence="1" type="ORF">MYF79_00175</name>
</gene>
<dbReference type="RefSeq" id="WP_247811977.1">
    <property type="nucleotide sequence ID" value="NZ_CP095855.1"/>
</dbReference>
<evidence type="ECO:0000313" key="2">
    <source>
        <dbReference type="Proteomes" id="UP000830198"/>
    </source>
</evidence>
<keyword evidence="2" id="KW-1185">Reference proteome</keyword>
<dbReference type="EMBL" id="CP095855">
    <property type="protein sequence ID" value="UPK69702.1"/>
    <property type="molecule type" value="Genomic_DNA"/>
</dbReference>
<proteinExistence type="predicted"/>
<reference evidence="1 2" key="1">
    <citation type="submission" date="2022-04" db="EMBL/GenBank/DDBJ databases">
        <title>The arsenic-methylating capacity of Chitinophaga filiformis YT5 during chitin decomposition.</title>
        <authorList>
            <person name="Chen G."/>
            <person name="Liang Y."/>
        </authorList>
    </citation>
    <scope>NUCLEOTIDE SEQUENCE [LARGE SCALE GENOMIC DNA]</scope>
    <source>
        <strain evidence="1 2">YT5</strain>
    </source>
</reference>
<evidence type="ECO:0000313" key="1">
    <source>
        <dbReference type="EMBL" id="UPK69702.1"/>
    </source>
</evidence>
<organism evidence="1 2">
    <name type="scientific">Chitinophaga filiformis</name>
    <name type="common">Myxococcus filiformis</name>
    <name type="synonym">Flexibacter filiformis</name>
    <dbReference type="NCBI Taxonomy" id="104663"/>
    <lineage>
        <taxon>Bacteria</taxon>
        <taxon>Pseudomonadati</taxon>
        <taxon>Bacteroidota</taxon>
        <taxon>Chitinophagia</taxon>
        <taxon>Chitinophagales</taxon>
        <taxon>Chitinophagaceae</taxon>
        <taxon>Chitinophaga</taxon>
    </lineage>
</organism>
<sequence>MNQAIVTLKKTVKIDKDEVNNNLKGIFELVNKFFETNSSIKSLKVIEESFRNKAISSVNQIITSDIKKYIGSLTSQLDFESHTFSEVTIDKDIPEMTRVEVELISSKYTILDSVGNKILLKKGDLRDVLKQNEPTIADLFFLEITPEIGFKTYIPY</sequence>
<accession>A0ABY4I1M1</accession>
<dbReference type="Proteomes" id="UP000830198">
    <property type="component" value="Chromosome"/>
</dbReference>